<dbReference type="Pfam" id="PF26215">
    <property type="entry name" value="HTH_animal"/>
    <property type="match status" value="1"/>
</dbReference>
<feature type="domain" description="Helix-turn-helix" evidence="2">
    <location>
        <begin position="678"/>
        <end position="732"/>
    </location>
</feature>
<proteinExistence type="predicted"/>
<gene>
    <name evidence="3" type="ORF">CCUR1050_LOCUS25622</name>
</gene>
<reference evidence="3" key="1">
    <citation type="submission" date="2021-01" db="EMBL/GenBank/DDBJ databases">
        <authorList>
            <person name="Corre E."/>
            <person name="Pelletier E."/>
            <person name="Niang G."/>
            <person name="Scheremetjew M."/>
            <person name="Finn R."/>
            <person name="Kale V."/>
            <person name="Holt S."/>
            <person name="Cochrane G."/>
            <person name="Meng A."/>
            <person name="Brown T."/>
            <person name="Cohen L."/>
        </authorList>
    </citation>
    <scope>NUCLEOTIDE SEQUENCE</scope>
    <source>
        <strain evidence="3">CCAP979/52</strain>
    </source>
</reference>
<sequence>MRRSKPQRRKQVDPWRRPRNELQGTTGTASARTIGKRQSGQPSDWTTEFSSRPHQRLGKRERRRAAKRTPTTEAETQEHISGFELMQRGRRDSGRLRKRRKIEPERPTYLSRAKLLELDHDQLVGEIYMRMTPSQFETRCSHNKVHFVLSERQRSNPLWNNSAVISLLAKGPDFIPKPRPLATMEVRGACARLGYRLVLAFERYVGGDERRQREVETRDGEILHWTPRRPALSVQYCRSYVSGFFKCQKKGRNDGAWQGNQFLSPFFDRCLCKLERDIVSTAEEARTILPARWKWPNVNRAEQSAIASVLDQDVGYNKSDKNYGPTLYSRELFREQCHLHLEDARKGTYRRIVDETKEDILKGILLKLRAILCRFKDQGNSWAYTCNSIIREATNAVKRGKLCNFYIIWKLHKAPSACGIRSRPIAAAIDYVTGPASQFLHCQLQTEVWKHQHVLRDSLDLIRILERKRFESHGEAILTSADVNALYPSINLERGMTALSWFMDHHTSFSQTLKDLCLKLAHFVLTNNYVECKELGGAMYQQVVGTAMGTSFSVVYAIIFMIWLETPIIETERFRSYIQLYKRFIDDLFIIWTGSVAQLCEFRKALATADSNISLDWTGYKSQEQAMDPIVVEAFEHERAIFLDLDMYLKFTSVSQRFGTTFKVIFRPYRKPGNAYAYIPYNSFHGRHTFRGWIIAEILRLLTHSSEIEFWQQEGMFFYHHLRARGYPRRYLQAVFGEVTWERRSQILNRTAKKEGDNFFEMYRACVLTLRNAPEWPLLKERLDLRLTELIHSTCGDIFPPRVFLAQSNAPRLGSIIKK</sequence>
<feature type="region of interest" description="Disordered" evidence="1">
    <location>
        <begin position="1"/>
        <end position="104"/>
    </location>
</feature>
<name>A0A7S0MQT3_9CRYP</name>
<dbReference type="PANTHER" id="PTHR21301">
    <property type="entry name" value="REVERSE TRANSCRIPTASE"/>
    <property type="match status" value="1"/>
</dbReference>
<evidence type="ECO:0000256" key="1">
    <source>
        <dbReference type="SAM" id="MobiDB-lite"/>
    </source>
</evidence>
<evidence type="ECO:0000259" key="2">
    <source>
        <dbReference type="Pfam" id="PF26215"/>
    </source>
</evidence>
<organism evidence="3">
    <name type="scientific">Cryptomonas curvata</name>
    <dbReference type="NCBI Taxonomy" id="233186"/>
    <lineage>
        <taxon>Eukaryota</taxon>
        <taxon>Cryptophyceae</taxon>
        <taxon>Cryptomonadales</taxon>
        <taxon>Cryptomonadaceae</taxon>
        <taxon>Cryptomonas</taxon>
    </lineage>
</organism>
<dbReference type="EMBL" id="HBEZ01046433">
    <property type="protein sequence ID" value="CAD8648541.1"/>
    <property type="molecule type" value="Transcribed_RNA"/>
</dbReference>
<evidence type="ECO:0000313" key="3">
    <source>
        <dbReference type="EMBL" id="CAD8648541.1"/>
    </source>
</evidence>
<dbReference type="PANTHER" id="PTHR21301:SF12">
    <property type="match status" value="1"/>
</dbReference>
<protein>
    <recommendedName>
        <fullName evidence="2">Helix-turn-helix domain-containing protein</fullName>
    </recommendedName>
</protein>
<accession>A0A7S0MQT3</accession>
<feature type="compositionally biased region" description="Basic and acidic residues" evidence="1">
    <location>
        <begin position="10"/>
        <end position="20"/>
    </location>
</feature>
<dbReference type="AlphaFoldDB" id="A0A7S0MQT3"/>
<feature type="compositionally biased region" description="Basic residues" evidence="1">
    <location>
        <begin position="53"/>
        <end position="67"/>
    </location>
</feature>
<dbReference type="InterPro" id="IPR058912">
    <property type="entry name" value="HTH_animal"/>
</dbReference>
<feature type="compositionally biased region" description="Polar residues" evidence="1">
    <location>
        <begin position="22"/>
        <end position="52"/>
    </location>
</feature>